<dbReference type="GO" id="GO:0005886">
    <property type="term" value="C:plasma membrane"/>
    <property type="evidence" value="ECO:0007669"/>
    <property type="project" value="TreeGrafter"/>
</dbReference>
<feature type="transmembrane region" description="Helical" evidence="1">
    <location>
        <begin position="130"/>
        <end position="149"/>
    </location>
</feature>
<evidence type="ECO:0000313" key="2">
    <source>
        <dbReference type="EMBL" id="SHI46971.1"/>
    </source>
</evidence>
<gene>
    <name evidence="2" type="ORF">SAMN02745194_00462</name>
</gene>
<feature type="transmembrane region" description="Helical" evidence="1">
    <location>
        <begin position="50"/>
        <end position="70"/>
    </location>
</feature>
<feature type="transmembrane region" description="Helical" evidence="1">
    <location>
        <begin position="155"/>
        <end position="173"/>
    </location>
</feature>
<reference evidence="2 3" key="1">
    <citation type="submission" date="2016-11" db="EMBL/GenBank/DDBJ databases">
        <authorList>
            <person name="Jaros S."/>
            <person name="Januszkiewicz K."/>
            <person name="Wedrychowicz H."/>
        </authorList>
    </citation>
    <scope>NUCLEOTIDE SEQUENCE [LARGE SCALE GENOMIC DNA]</scope>
    <source>
        <strain evidence="2 3">DSM 14916</strain>
    </source>
</reference>
<feature type="transmembrane region" description="Helical" evidence="1">
    <location>
        <begin position="99"/>
        <end position="118"/>
    </location>
</feature>
<dbReference type="PANTHER" id="PTHR34989:SF1">
    <property type="entry name" value="PROTEIN HDED"/>
    <property type="match status" value="1"/>
</dbReference>
<dbReference type="Proteomes" id="UP000184387">
    <property type="component" value="Unassembled WGS sequence"/>
</dbReference>
<accession>A0A1M6BDZ4</accession>
<dbReference type="RefSeq" id="WP_073130937.1">
    <property type="nucleotide sequence ID" value="NZ_FQZF01000002.1"/>
</dbReference>
<feature type="transmembrane region" description="Helical" evidence="1">
    <location>
        <begin position="20"/>
        <end position="38"/>
    </location>
</feature>
<keyword evidence="3" id="KW-1185">Reference proteome</keyword>
<dbReference type="PANTHER" id="PTHR34989">
    <property type="entry name" value="PROTEIN HDED"/>
    <property type="match status" value="1"/>
</dbReference>
<protein>
    <submittedName>
        <fullName evidence="2">Uncharacterized membrane protein HdeD, DUF308 family</fullName>
    </submittedName>
</protein>
<keyword evidence="1" id="KW-1133">Transmembrane helix</keyword>
<keyword evidence="1" id="KW-0472">Membrane</keyword>
<name>A0A1M6BDZ4_9PROT</name>
<dbReference type="AlphaFoldDB" id="A0A1M6BDZ4"/>
<dbReference type="STRING" id="198092.SAMN02745194_00462"/>
<dbReference type="EMBL" id="FQZF01000002">
    <property type="protein sequence ID" value="SHI46971.1"/>
    <property type="molecule type" value="Genomic_DNA"/>
</dbReference>
<organism evidence="2 3">
    <name type="scientific">Muricoccus roseus</name>
    <dbReference type="NCBI Taxonomy" id="198092"/>
    <lineage>
        <taxon>Bacteria</taxon>
        <taxon>Pseudomonadati</taxon>
        <taxon>Pseudomonadota</taxon>
        <taxon>Alphaproteobacteria</taxon>
        <taxon>Acetobacterales</taxon>
        <taxon>Roseomonadaceae</taxon>
        <taxon>Muricoccus</taxon>
    </lineage>
</organism>
<evidence type="ECO:0000256" key="1">
    <source>
        <dbReference type="SAM" id="Phobius"/>
    </source>
</evidence>
<feature type="transmembrane region" description="Helical" evidence="1">
    <location>
        <begin position="77"/>
        <end position="93"/>
    </location>
</feature>
<proteinExistence type="predicted"/>
<dbReference type="InterPro" id="IPR052712">
    <property type="entry name" value="Acid_resist_chaperone_HdeD"/>
</dbReference>
<keyword evidence="1" id="KW-0812">Transmembrane</keyword>
<sequence>MIRLLLLLLGSELIQRRWRALATLGLLWAAIGLAILIDALDGDTVIQPHYFGYLLLLEGVVALGAAMAAVSRRGYRFARAAVLVIPSVAIILQPTHGNLIIAILLGIVLLVDGGFRIASAHVVRFRGWKWSLGAGVVEVLFAIGTLQPWPTGYEGTIGVNVGALLIVGGLATLRISLRLRRMPPGAPISVLLGAAMPAAAWARQAADADESRGDLIVHVWTPAGSAGTVAWRPIVDRYVAAVDPNGVISTGHAALELKPDLYISHYPAQEIDRSPDDFARVLRAGRENDVPGRFQPSYAQEAAGWCEATEHVRFSRFDPERLRAFWREYGADNTYNLTNRNCSSVVAQALDAALEGALGRDGRPWRAGLQAMLSPDLWAAGVLRRRAESMAWTPGLVLDYARLLQIVVEPEPEISVPAWLRWMRRSAPADGLRAGEH</sequence>
<evidence type="ECO:0000313" key="3">
    <source>
        <dbReference type="Proteomes" id="UP000184387"/>
    </source>
</evidence>